<dbReference type="Proteomes" id="UP000191024">
    <property type="component" value="Chromosome H"/>
</dbReference>
<feature type="domain" description="DDHD" evidence="2">
    <location>
        <begin position="492"/>
        <end position="656"/>
    </location>
</feature>
<sequence length="677" mass="77810">MILRRQWIRTFNQIRRYSEAIPNCKVQWYYATDVPNKKPFEPEYSRGEKEPKKFLAFSQTDSRRLERFYQLFKSKDEAESSAFKAIPVNEDYLFEVDLSNKELRPTYWEGPVYEVRRGLWFNSDGLPLQDSLTKEVENLYQKVHRHKQELQASSQLTKNNGKEPDQDPHRDLFKLSGNKNLGKYVFFSDDKTAFILPALYGGSLQLNWLRSNVTQAVRFGITKLTRGVDADTNILDAAKESVEKEVEETSKGLGKLTDMINWEMFGFMSGLNPLVGSSKRPRTERDADKAMEKEIETDYNGGESTKRNSTSNHRDVDHLVFCVHGIGQNLGKKYQYVNFAHTVNLLRQNMKKAYENSDKLKELNKANGQEDWSANCRAQVIPITWRHRIGFKTDDYDINTEDVTLPTLNDITPDGVKSLRKVLGDVVLDVLLYGERQYKHRILTAVTSQLNHLYNLYCSRNPGFNGKVHIVGHSLGSLILFDILANQKQYALDFDVHNFFTIGSPVGVFKLIQKSRLRGSLDESSAKYQSPKCQNFYNVFHVCDPIAYRVEPLVDRSLASIQPAYMPHWTSNDITSKVYELGTSLISSDPQKDQKLSTVLTARQLALLTDINASGRIDYSFLPNFLEVDLISAIRAHVSYFEEMDMAAFLLRELLSKRPRVTNQVRARKKTEPDAHE</sequence>
<dbReference type="GO" id="GO:0005737">
    <property type="term" value="C:cytoplasm"/>
    <property type="evidence" value="ECO:0007669"/>
    <property type="project" value="TreeGrafter"/>
</dbReference>
<protein>
    <submittedName>
        <fullName evidence="3">LAMI_0H02652g1_1</fullName>
    </submittedName>
</protein>
<dbReference type="Pfam" id="PF23465">
    <property type="entry name" value="DUF7131"/>
    <property type="match status" value="1"/>
</dbReference>
<evidence type="ECO:0000259" key="2">
    <source>
        <dbReference type="PROSITE" id="PS51043"/>
    </source>
</evidence>
<dbReference type="Pfam" id="PF23463">
    <property type="entry name" value="WWE_2"/>
    <property type="match status" value="1"/>
</dbReference>
<feature type="compositionally biased region" description="Basic and acidic residues" evidence="1">
    <location>
        <begin position="160"/>
        <end position="171"/>
    </location>
</feature>
<evidence type="ECO:0000313" key="3">
    <source>
        <dbReference type="EMBL" id="SCV02750.1"/>
    </source>
</evidence>
<organism evidence="3 4">
    <name type="scientific">Lachancea mirantina</name>
    <dbReference type="NCBI Taxonomy" id="1230905"/>
    <lineage>
        <taxon>Eukaryota</taxon>
        <taxon>Fungi</taxon>
        <taxon>Dikarya</taxon>
        <taxon>Ascomycota</taxon>
        <taxon>Saccharomycotina</taxon>
        <taxon>Saccharomycetes</taxon>
        <taxon>Saccharomycetales</taxon>
        <taxon>Saccharomycetaceae</taxon>
        <taxon>Lachancea</taxon>
    </lineage>
</organism>
<dbReference type="InterPro" id="IPR058055">
    <property type="entry name" value="PA-PLA1"/>
</dbReference>
<dbReference type="Pfam" id="PF02862">
    <property type="entry name" value="DDHD"/>
    <property type="match status" value="2"/>
</dbReference>
<dbReference type="STRING" id="1230905.A0A1G4KE53"/>
<keyword evidence="4" id="KW-1185">Reference proteome</keyword>
<dbReference type="GO" id="GO:0004620">
    <property type="term" value="F:phospholipase activity"/>
    <property type="evidence" value="ECO:0007669"/>
    <property type="project" value="TreeGrafter"/>
</dbReference>
<proteinExistence type="predicted"/>
<dbReference type="EMBL" id="LT598468">
    <property type="protein sequence ID" value="SCV02750.1"/>
    <property type="molecule type" value="Genomic_DNA"/>
</dbReference>
<gene>
    <name evidence="3" type="ORF">LAMI_0H02652G</name>
</gene>
<dbReference type="SUPFAM" id="SSF53474">
    <property type="entry name" value="alpha/beta-Hydrolases"/>
    <property type="match status" value="1"/>
</dbReference>
<dbReference type="InterPro" id="IPR055555">
    <property type="entry name" value="PA-PLA1_DUF7131"/>
</dbReference>
<dbReference type="PANTHER" id="PTHR23509">
    <property type="entry name" value="PA-PL1 PHOSPHOLIPASE FAMILY"/>
    <property type="match status" value="1"/>
</dbReference>
<accession>A0A1G4KE53</accession>
<feature type="compositionally biased region" description="Polar residues" evidence="1">
    <location>
        <begin position="150"/>
        <end position="159"/>
    </location>
</feature>
<evidence type="ECO:0000313" key="4">
    <source>
        <dbReference type="Proteomes" id="UP000191024"/>
    </source>
</evidence>
<dbReference type="PROSITE" id="PS51043">
    <property type="entry name" value="DDHD"/>
    <property type="match status" value="1"/>
</dbReference>
<feature type="region of interest" description="Disordered" evidence="1">
    <location>
        <begin position="149"/>
        <end position="171"/>
    </location>
</feature>
<dbReference type="InterPro" id="IPR004177">
    <property type="entry name" value="DDHD_dom"/>
</dbReference>
<dbReference type="Gene3D" id="3.40.50.1820">
    <property type="entry name" value="alpha/beta hydrolase"/>
    <property type="match status" value="1"/>
</dbReference>
<evidence type="ECO:0000256" key="1">
    <source>
        <dbReference type="SAM" id="MobiDB-lite"/>
    </source>
</evidence>
<dbReference type="SMART" id="SM01127">
    <property type="entry name" value="DDHD"/>
    <property type="match status" value="1"/>
</dbReference>
<name>A0A1G4KE53_9SACH</name>
<dbReference type="PANTHER" id="PTHR23509:SF10">
    <property type="entry name" value="LD21067P"/>
    <property type="match status" value="1"/>
</dbReference>
<dbReference type="InterPro" id="IPR029058">
    <property type="entry name" value="AB_hydrolase_fold"/>
</dbReference>
<reference evidence="4" key="1">
    <citation type="submission" date="2016-03" db="EMBL/GenBank/DDBJ databases">
        <authorList>
            <person name="Devillers H."/>
        </authorList>
    </citation>
    <scope>NUCLEOTIDE SEQUENCE [LARGE SCALE GENOMIC DNA]</scope>
</reference>
<dbReference type="InterPro" id="IPR057826">
    <property type="entry name" value="WWE_C20G8.02"/>
</dbReference>
<dbReference type="GO" id="GO:0046872">
    <property type="term" value="F:metal ion binding"/>
    <property type="evidence" value="ECO:0007669"/>
    <property type="project" value="InterPro"/>
</dbReference>
<dbReference type="AlphaFoldDB" id="A0A1G4KE53"/>
<dbReference type="OrthoDB" id="69269at2759"/>